<evidence type="ECO:0000256" key="1">
    <source>
        <dbReference type="SAM" id="MobiDB-lite"/>
    </source>
</evidence>
<dbReference type="EMBL" id="CASHTH010000750">
    <property type="protein sequence ID" value="CAI8007175.1"/>
    <property type="molecule type" value="Genomic_DNA"/>
</dbReference>
<accession>A0AA35R993</accession>
<dbReference type="SUPFAM" id="SSF52016">
    <property type="entry name" value="LeuD/IlvD-like"/>
    <property type="match status" value="1"/>
</dbReference>
<feature type="compositionally biased region" description="Basic and acidic residues" evidence="1">
    <location>
        <begin position="132"/>
        <end position="142"/>
    </location>
</feature>
<keyword evidence="4" id="KW-1185">Reference proteome</keyword>
<feature type="compositionally biased region" description="Basic residues" evidence="1">
    <location>
        <begin position="149"/>
        <end position="159"/>
    </location>
</feature>
<dbReference type="AlphaFoldDB" id="A0AA35R993"/>
<proteinExistence type="predicted"/>
<feature type="compositionally biased region" description="Low complexity" evidence="1">
    <location>
        <begin position="80"/>
        <end position="90"/>
    </location>
</feature>
<feature type="compositionally biased region" description="Gly residues" evidence="1">
    <location>
        <begin position="113"/>
        <end position="127"/>
    </location>
</feature>
<dbReference type="InterPro" id="IPR056740">
    <property type="entry name" value="ILV_EDD_C"/>
</dbReference>
<dbReference type="Gene3D" id="3.50.30.80">
    <property type="entry name" value="IlvD/EDD C-terminal domain-like"/>
    <property type="match status" value="1"/>
</dbReference>
<dbReference type="GO" id="GO:0004160">
    <property type="term" value="F:dihydroxy-acid dehydratase activity"/>
    <property type="evidence" value="ECO:0007669"/>
    <property type="project" value="TreeGrafter"/>
</dbReference>
<evidence type="ECO:0000313" key="3">
    <source>
        <dbReference type="EMBL" id="CAI8007175.1"/>
    </source>
</evidence>
<feature type="region of interest" description="Disordered" evidence="1">
    <location>
        <begin position="1"/>
        <end position="30"/>
    </location>
</feature>
<dbReference type="GO" id="GO:0009082">
    <property type="term" value="P:branched-chain amino acid biosynthetic process"/>
    <property type="evidence" value="ECO:0007669"/>
    <property type="project" value="TreeGrafter"/>
</dbReference>
<dbReference type="Proteomes" id="UP001174909">
    <property type="component" value="Unassembled WGS sequence"/>
</dbReference>
<feature type="compositionally biased region" description="Low complexity" evidence="1">
    <location>
        <begin position="8"/>
        <end position="24"/>
    </location>
</feature>
<reference evidence="3" key="1">
    <citation type="submission" date="2023-03" db="EMBL/GenBank/DDBJ databases">
        <authorList>
            <person name="Steffen K."/>
            <person name="Cardenas P."/>
        </authorList>
    </citation>
    <scope>NUCLEOTIDE SEQUENCE</scope>
</reference>
<sequence>MRSLAWIGRGRSSTGPPSSTASRRWPPPAVRPMPCCTCWRIAREAGVDITIDDFRPHQSGDAVAGRSQAGRPFRGHRSVPGGREPPAGAPAAGGGRSAVRPGHRHRTHDRGRGAGGDRGSRPGGGAAGVRSDNSDRRAHHIEGQSGSRRMCRQGGRRLRHPEAPRTGAGVRQRGGLLRSGGAGYAAAGRRGRDSLRRPPRGARHARDAGGDRGHRRGRPRRFGGVVDRRPVLRRHSAAHGGHVARRRRRGGRIAAVRDGDIIVFELQARELRLEVDEAEIAERMRGWQAPAPRYATGVMAKYSRLVGSAAEGAVTMA</sequence>
<protein>
    <submittedName>
        <fullName evidence="3">Dihydroxy-acid dehydratase</fullName>
    </submittedName>
</protein>
<gene>
    <name evidence="3" type="ORF">GBAR_LOCUS5085</name>
</gene>
<name>A0AA35R993_GEOBA</name>
<comment type="caution">
    <text evidence="3">The sequence shown here is derived from an EMBL/GenBank/DDBJ whole genome shotgun (WGS) entry which is preliminary data.</text>
</comment>
<dbReference type="PANTHER" id="PTHR21000">
    <property type="entry name" value="DIHYDROXY-ACID DEHYDRATASE DAD"/>
    <property type="match status" value="1"/>
</dbReference>
<dbReference type="InterPro" id="IPR050165">
    <property type="entry name" value="DHAD_IlvD/Edd"/>
</dbReference>
<feature type="domain" description="Dihydroxy-acid/6-phosphogluconate dehydratase C-terminal" evidence="2">
    <location>
        <begin position="241"/>
        <end position="313"/>
    </location>
</feature>
<feature type="region of interest" description="Disordered" evidence="1">
    <location>
        <begin position="53"/>
        <end position="225"/>
    </location>
</feature>
<organism evidence="3 4">
    <name type="scientific">Geodia barretti</name>
    <name type="common">Barrett's horny sponge</name>
    <dbReference type="NCBI Taxonomy" id="519541"/>
    <lineage>
        <taxon>Eukaryota</taxon>
        <taxon>Metazoa</taxon>
        <taxon>Porifera</taxon>
        <taxon>Demospongiae</taxon>
        <taxon>Heteroscleromorpha</taxon>
        <taxon>Tetractinellida</taxon>
        <taxon>Astrophorina</taxon>
        <taxon>Geodiidae</taxon>
        <taxon>Geodia</taxon>
    </lineage>
</organism>
<dbReference type="PANTHER" id="PTHR21000:SF5">
    <property type="entry name" value="DIHYDROXY-ACID DEHYDRATASE, MITOCHONDRIAL"/>
    <property type="match status" value="1"/>
</dbReference>
<evidence type="ECO:0000259" key="2">
    <source>
        <dbReference type="Pfam" id="PF24877"/>
    </source>
</evidence>
<dbReference type="InterPro" id="IPR042096">
    <property type="entry name" value="Dihydro-acid_dehy_C"/>
</dbReference>
<evidence type="ECO:0000313" key="4">
    <source>
        <dbReference type="Proteomes" id="UP001174909"/>
    </source>
</evidence>
<dbReference type="Pfam" id="PF24877">
    <property type="entry name" value="ILV_EDD_C"/>
    <property type="match status" value="1"/>
</dbReference>